<evidence type="ECO:0000256" key="3">
    <source>
        <dbReference type="ARBA" id="ARBA00022679"/>
    </source>
</evidence>
<keyword evidence="5 7" id="KW-0573">Peptidoglycan synthesis</keyword>
<dbReference type="PANTHER" id="PTHR41533:SF1">
    <property type="entry name" value="L,D-TRANSPEPTIDASE YCBB-RELATED"/>
    <property type="match status" value="1"/>
</dbReference>
<dbReference type="GO" id="GO:0009252">
    <property type="term" value="P:peptidoglycan biosynthetic process"/>
    <property type="evidence" value="ECO:0007669"/>
    <property type="project" value="UniProtKB-UniPathway"/>
</dbReference>
<evidence type="ECO:0000256" key="6">
    <source>
        <dbReference type="ARBA" id="ARBA00023316"/>
    </source>
</evidence>
<dbReference type="GO" id="GO:0004180">
    <property type="term" value="F:carboxypeptidase activity"/>
    <property type="evidence" value="ECO:0007669"/>
    <property type="project" value="UniProtKB-ARBA"/>
</dbReference>
<dbReference type="GO" id="GO:0008360">
    <property type="term" value="P:regulation of cell shape"/>
    <property type="evidence" value="ECO:0007669"/>
    <property type="project" value="UniProtKB-UniRule"/>
</dbReference>
<dbReference type="KEGG" id="btre:F542_15280"/>
<feature type="active site" description="Proton donor/acceptor" evidence="7">
    <location>
        <position position="457"/>
    </location>
</feature>
<dbReference type="Pfam" id="PF20142">
    <property type="entry name" value="Scaffold"/>
    <property type="match status" value="1"/>
</dbReference>
<dbReference type="Gene3D" id="2.40.440.10">
    <property type="entry name" value="L,D-transpeptidase catalytic domain-like"/>
    <property type="match status" value="1"/>
</dbReference>
<evidence type="ECO:0000259" key="9">
    <source>
        <dbReference type="PROSITE" id="PS52029"/>
    </source>
</evidence>
<dbReference type="PROSITE" id="PS52029">
    <property type="entry name" value="LD_TPASE"/>
    <property type="match status" value="1"/>
</dbReference>
<evidence type="ECO:0000313" key="11">
    <source>
        <dbReference type="Proteomes" id="UP000019091"/>
    </source>
</evidence>
<feature type="active site" description="Nucleophile" evidence="7">
    <location>
        <position position="476"/>
    </location>
</feature>
<protein>
    <submittedName>
        <fullName evidence="10">Periplasmic protein</fullName>
    </submittedName>
</protein>
<comment type="pathway">
    <text evidence="1 7">Cell wall biogenesis; peptidoglycan biosynthesis.</text>
</comment>
<keyword evidence="4 7" id="KW-0133">Cell shape</keyword>
<sequence>MRKLPDRLFCKRSVLLNILQMSKLFFGLNMKAFKFLPITILSSAVFAETSAVASATTQVAEINVATPNALNTVDTVLPQLSFEAQQARAAAMARQAESFIQRAEEERIAAEKLAQAKNRLNQEIAPNQLLLASTTAKVYLDNEFSSIWSDKRATQLFLKEYAAFAASGVSAKSTKALQQILNTPEDSFARDVLLTDSFLDYLYYNKNVGRNADKWLYRLGSYVTKAPAESHVSAWLRAVRNGSAVQYISALIPNNHIYRETVDRLFTMSPNSTAGVAKKAANSKNTKGQKGKAQESAVAGGSTTFAKLALNAQRLRLIPSFTNGIFVNIPSYQLYYMRDGKQVLQSKVIVGRDDRRTPVMYSKLSNVVVNPPWNVPPTIKAKDLIPKFSRNPGMVERSGYEILDGRGNKISPSNINWAQYKGKENTFPYHIRQKPGDNAALGLYKFNMPSSDAIYLHDTPNRGLFGKNDRALSSGCVRVAKSDELATLLLKEAGWSDSKKQGVLASRKTTSVPIRSDNPVYLYYVTAWVENGKVYTLPDIYKYDVNLPRVSIDWMKVKNVI</sequence>
<dbReference type="SUPFAM" id="SSF141523">
    <property type="entry name" value="L,D-transpeptidase catalytic domain-like"/>
    <property type="match status" value="1"/>
</dbReference>
<feature type="domain" description="L,D-TPase catalytic" evidence="9">
    <location>
        <begin position="323"/>
        <end position="506"/>
    </location>
</feature>
<dbReference type="GO" id="GO:0016740">
    <property type="term" value="F:transferase activity"/>
    <property type="evidence" value="ECO:0007669"/>
    <property type="project" value="UniProtKB-KW"/>
</dbReference>
<dbReference type="Proteomes" id="UP000019091">
    <property type="component" value="Chromosome"/>
</dbReference>
<evidence type="ECO:0000256" key="8">
    <source>
        <dbReference type="SAM" id="Coils"/>
    </source>
</evidence>
<dbReference type="CDD" id="cd16913">
    <property type="entry name" value="YkuD_like"/>
    <property type="match status" value="1"/>
</dbReference>
<dbReference type="InterPro" id="IPR005490">
    <property type="entry name" value="LD_TPept_cat_dom"/>
</dbReference>
<evidence type="ECO:0000256" key="4">
    <source>
        <dbReference type="ARBA" id="ARBA00022960"/>
    </source>
</evidence>
<keyword evidence="3" id="KW-0808">Transferase</keyword>
<dbReference type="EMBL" id="CP006954">
    <property type="protein sequence ID" value="AHG82244.1"/>
    <property type="molecule type" value="Genomic_DNA"/>
</dbReference>
<dbReference type="AlphaFoldDB" id="A0A4V7IB53"/>
<organism evidence="10 11">
    <name type="scientific">Bibersteinia trehalosi USDA-ARS-USMARC-188</name>
    <dbReference type="NCBI Taxonomy" id="1263829"/>
    <lineage>
        <taxon>Bacteria</taxon>
        <taxon>Pseudomonadati</taxon>
        <taxon>Pseudomonadota</taxon>
        <taxon>Gammaproteobacteria</taxon>
        <taxon>Pasteurellales</taxon>
        <taxon>Pasteurellaceae</taxon>
        <taxon>Bibersteinia</taxon>
    </lineage>
</organism>
<evidence type="ECO:0000256" key="2">
    <source>
        <dbReference type="ARBA" id="ARBA00005992"/>
    </source>
</evidence>
<dbReference type="Pfam" id="PF03734">
    <property type="entry name" value="YkuD"/>
    <property type="match status" value="1"/>
</dbReference>
<dbReference type="GO" id="GO:0071555">
    <property type="term" value="P:cell wall organization"/>
    <property type="evidence" value="ECO:0007669"/>
    <property type="project" value="UniProtKB-UniRule"/>
</dbReference>
<dbReference type="InterPro" id="IPR045380">
    <property type="entry name" value="LD_TPept_scaffold_dom"/>
</dbReference>
<reference evidence="10 11" key="1">
    <citation type="journal article" date="2014" name="Genome Announc.">
        <title>Complete Closed Genome Sequences of Three Bibersteinia trehalosi Nasopharyngeal Isolates from Cattle with Shipping Fever.</title>
        <authorList>
            <person name="Harhay G.P."/>
            <person name="McVey D.S."/>
            <person name="Koren S."/>
            <person name="Phillippy A.M."/>
            <person name="Bono J."/>
            <person name="Harhay D.M."/>
            <person name="Clawson M.L."/>
            <person name="Heaton M.P."/>
            <person name="Chitko-McKown C.G."/>
            <person name="Korlach J."/>
            <person name="Smith T.P."/>
        </authorList>
    </citation>
    <scope>NUCLEOTIDE SEQUENCE [LARGE SCALE GENOMIC DNA]</scope>
    <source>
        <strain evidence="10 11">USDA-ARS-USMARC-188</strain>
    </source>
</reference>
<dbReference type="UniPathway" id="UPA00219"/>
<dbReference type="InterPro" id="IPR052905">
    <property type="entry name" value="LD-transpeptidase_YkuD-like"/>
</dbReference>
<comment type="similarity">
    <text evidence="2">Belongs to the YkuD family.</text>
</comment>
<dbReference type="PANTHER" id="PTHR41533">
    <property type="entry name" value="L,D-TRANSPEPTIDASE HI_1667-RELATED"/>
    <property type="match status" value="1"/>
</dbReference>
<name>A0A4V7IB53_BIBTR</name>
<accession>A0A4V7IB53</accession>
<gene>
    <name evidence="10" type="ORF">F542_15280</name>
</gene>
<evidence type="ECO:0000313" key="10">
    <source>
        <dbReference type="EMBL" id="AHG82244.1"/>
    </source>
</evidence>
<proteinExistence type="inferred from homology"/>
<dbReference type="InterPro" id="IPR038063">
    <property type="entry name" value="Transpep_catalytic_dom"/>
</dbReference>
<evidence type="ECO:0000256" key="5">
    <source>
        <dbReference type="ARBA" id="ARBA00022984"/>
    </source>
</evidence>
<keyword evidence="6 7" id="KW-0961">Cell wall biogenesis/degradation</keyword>
<evidence type="ECO:0000256" key="7">
    <source>
        <dbReference type="PROSITE-ProRule" id="PRU01373"/>
    </source>
</evidence>
<keyword evidence="8" id="KW-0175">Coiled coil</keyword>
<evidence type="ECO:0000256" key="1">
    <source>
        <dbReference type="ARBA" id="ARBA00004752"/>
    </source>
</evidence>
<feature type="coiled-coil region" evidence="8">
    <location>
        <begin position="93"/>
        <end position="123"/>
    </location>
</feature>